<reference evidence="1 2" key="1">
    <citation type="submission" date="2016-05" db="EMBL/GenBank/DDBJ databases">
        <title>Single-cell genome of chain-forming Candidatus Thiomargarita nelsonii and comparison to other large sulfur-oxidizing bacteria.</title>
        <authorList>
            <person name="Winkel M."/>
            <person name="Salman V."/>
            <person name="Woyke T."/>
            <person name="Schulz-Vogt H."/>
            <person name="Richter M."/>
            <person name="Flood B."/>
            <person name="Bailey J."/>
            <person name="Amann R."/>
            <person name="Mussmann M."/>
        </authorList>
    </citation>
    <scope>NUCLEOTIDE SEQUENCE [LARGE SCALE GENOMIC DNA]</scope>
    <source>
        <strain evidence="1 2">THI036</strain>
    </source>
</reference>
<keyword evidence="2" id="KW-1185">Reference proteome</keyword>
<organism evidence="1 2">
    <name type="scientific">Candidatus Thiomargarita nelsonii</name>
    <dbReference type="NCBI Taxonomy" id="1003181"/>
    <lineage>
        <taxon>Bacteria</taxon>
        <taxon>Pseudomonadati</taxon>
        <taxon>Pseudomonadota</taxon>
        <taxon>Gammaproteobacteria</taxon>
        <taxon>Thiotrichales</taxon>
        <taxon>Thiotrichaceae</taxon>
        <taxon>Thiomargarita</taxon>
    </lineage>
</organism>
<name>A0A176S7R8_9GAMM</name>
<dbReference type="AlphaFoldDB" id="A0A176S7R8"/>
<proteinExistence type="predicted"/>
<accession>A0A176S7R8</accession>
<dbReference type="Proteomes" id="UP000076962">
    <property type="component" value="Unassembled WGS sequence"/>
</dbReference>
<evidence type="ECO:0000313" key="2">
    <source>
        <dbReference type="Proteomes" id="UP000076962"/>
    </source>
</evidence>
<sequence length="63" mass="6912">MSATKKASFILKTKKESYISLGNYLSVAKHNKVFNEDAPSCRLNFSISTVLGAPNSFGCLRAR</sequence>
<gene>
    <name evidence="1" type="ORF">THIOM_000073</name>
</gene>
<protein>
    <submittedName>
        <fullName evidence="1">Uncharacterized protein</fullName>
    </submittedName>
</protein>
<comment type="caution">
    <text evidence="1">The sequence shown here is derived from an EMBL/GenBank/DDBJ whole genome shotgun (WGS) entry which is preliminary data.</text>
</comment>
<dbReference type="EMBL" id="LUTY01000021">
    <property type="protein sequence ID" value="OAD24075.1"/>
    <property type="molecule type" value="Genomic_DNA"/>
</dbReference>
<evidence type="ECO:0000313" key="1">
    <source>
        <dbReference type="EMBL" id="OAD24075.1"/>
    </source>
</evidence>